<feature type="region of interest" description="Disordered" evidence="1">
    <location>
        <begin position="1"/>
        <end position="20"/>
    </location>
</feature>
<evidence type="ECO:0000313" key="3">
    <source>
        <dbReference type="Proteomes" id="UP001190700"/>
    </source>
</evidence>
<dbReference type="AlphaFoldDB" id="A0AAE0CGB3"/>
<protein>
    <submittedName>
        <fullName evidence="2">Uncharacterized protein</fullName>
    </submittedName>
</protein>
<accession>A0AAE0CGB3</accession>
<evidence type="ECO:0000256" key="1">
    <source>
        <dbReference type="SAM" id="MobiDB-lite"/>
    </source>
</evidence>
<feature type="region of interest" description="Disordered" evidence="1">
    <location>
        <begin position="25"/>
        <end position="49"/>
    </location>
</feature>
<proteinExistence type="predicted"/>
<gene>
    <name evidence="2" type="ORF">CYMTET_37044</name>
</gene>
<feature type="compositionally biased region" description="Polar residues" evidence="1">
    <location>
        <begin position="1"/>
        <end position="10"/>
    </location>
</feature>
<organism evidence="2 3">
    <name type="scientific">Cymbomonas tetramitiformis</name>
    <dbReference type="NCBI Taxonomy" id="36881"/>
    <lineage>
        <taxon>Eukaryota</taxon>
        <taxon>Viridiplantae</taxon>
        <taxon>Chlorophyta</taxon>
        <taxon>Pyramimonadophyceae</taxon>
        <taxon>Pyramimonadales</taxon>
        <taxon>Pyramimonadaceae</taxon>
        <taxon>Cymbomonas</taxon>
    </lineage>
</organism>
<evidence type="ECO:0000313" key="2">
    <source>
        <dbReference type="EMBL" id="KAK3253709.1"/>
    </source>
</evidence>
<sequence length="264" mass="29738">MPKPSTNQPPQAKGTGKGLVGTVKVLPKYGASPPPGAPPTRKGLVDGKGPWPNKGLHTLLRPVDNEFLERLNEALHDWIEILRPKTNDLHIGNLSTTVCEQAYRLVDMINGKKTVGFEINDWLFDYLNDRIQEKFSLENLLAEAQSKDLASALPYILQAAYYVWFYALDYKNLAGRIATSTQLAFIRDRLLLLLFKITTCIDIGERTPEGKVEYFQSSIKSFSDKIFGKLPRKILSTSQEAIKSRFEKTSRTLVDEIETSKSHL</sequence>
<reference evidence="2 3" key="1">
    <citation type="journal article" date="2015" name="Genome Biol. Evol.">
        <title>Comparative Genomics of a Bacterivorous Green Alga Reveals Evolutionary Causalities and Consequences of Phago-Mixotrophic Mode of Nutrition.</title>
        <authorList>
            <person name="Burns J.A."/>
            <person name="Paasch A."/>
            <person name="Narechania A."/>
            <person name="Kim E."/>
        </authorList>
    </citation>
    <scope>NUCLEOTIDE SEQUENCE [LARGE SCALE GENOMIC DNA]</scope>
    <source>
        <strain evidence="2 3">PLY_AMNH</strain>
    </source>
</reference>
<name>A0AAE0CGB3_9CHLO</name>
<keyword evidence="3" id="KW-1185">Reference proteome</keyword>
<dbReference type="EMBL" id="LGRX02024671">
    <property type="protein sequence ID" value="KAK3253709.1"/>
    <property type="molecule type" value="Genomic_DNA"/>
</dbReference>
<comment type="caution">
    <text evidence="2">The sequence shown here is derived from an EMBL/GenBank/DDBJ whole genome shotgun (WGS) entry which is preliminary data.</text>
</comment>
<dbReference type="Proteomes" id="UP001190700">
    <property type="component" value="Unassembled WGS sequence"/>
</dbReference>